<dbReference type="EMBL" id="JAADJG010000585">
    <property type="protein sequence ID" value="KAF4442826.1"/>
    <property type="molecule type" value="Genomic_DNA"/>
</dbReference>
<dbReference type="GO" id="GO:0005634">
    <property type="term" value="C:nucleus"/>
    <property type="evidence" value="ECO:0007669"/>
    <property type="project" value="TreeGrafter"/>
</dbReference>
<protein>
    <submittedName>
        <fullName evidence="5">Global transactivator</fullName>
    </submittedName>
</protein>
<keyword evidence="1" id="KW-0547">Nucleotide-binding</keyword>
<organism evidence="5 6">
    <name type="scientific">Fusarium austroafricanum</name>
    <dbReference type="NCBI Taxonomy" id="2364996"/>
    <lineage>
        <taxon>Eukaryota</taxon>
        <taxon>Fungi</taxon>
        <taxon>Dikarya</taxon>
        <taxon>Ascomycota</taxon>
        <taxon>Pezizomycotina</taxon>
        <taxon>Sordariomycetes</taxon>
        <taxon>Hypocreomycetidae</taxon>
        <taxon>Hypocreales</taxon>
        <taxon>Nectriaceae</taxon>
        <taxon>Fusarium</taxon>
        <taxon>Fusarium concolor species complex</taxon>
    </lineage>
</organism>
<evidence type="ECO:0000259" key="4">
    <source>
        <dbReference type="SMART" id="SM00487"/>
    </source>
</evidence>
<keyword evidence="3" id="KW-0067">ATP-binding</keyword>
<evidence type="ECO:0000313" key="6">
    <source>
        <dbReference type="Proteomes" id="UP000605986"/>
    </source>
</evidence>
<evidence type="ECO:0000256" key="1">
    <source>
        <dbReference type="ARBA" id="ARBA00022741"/>
    </source>
</evidence>
<evidence type="ECO:0000256" key="3">
    <source>
        <dbReference type="ARBA" id="ARBA00022840"/>
    </source>
</evidence>
<dbReference type="GO" id="GO:0006281">
    <property type="term" value="P:DNA repair"/>
    <property type="evidence" value="ECO:0007669"/>
    <property type="project" value="TreeGrafter"/>
</dbReference>
<evidence type="ECO:0000256" key="2">
    <source>
        <dbReference type="ARBA" id="ARBA00022801"/>
    </source>
</evidence>
<dbReference type="Gene3D" id="3.40.50.10810">
    <property type="entry name" value="Tandem AAA-ATPase domain"/>
    <property type="match status" value="1"/>
</dbReference>
<keyword evidence="2" id="KW-0378">Hydrolase</keyword>
<dbReference type="InterPro" id="IPR027417">
    <property type="entry name" value="P-loop_NTPase"/>
</dbReference>
<dbReference type="InterPro" id="IPR000330">
    <property type="entry name" value="SNF2_N"/>
</dbReference>
<dbReference type="SUPFAM" id="SSF52540">
    <property type="entry name" value="P-loop containing nucleoside triphosphate hydrolases"/>
    <property type="match status" value="1"/>
</dbReference>
<dbReference type="InterPro" id="IPR038718">
    <property type="entry name" value="SNF2-like_sf"/>
</dbReference>
<dbReference type="GO" id="GO:0016787">
    <property type="term" value="F:hydrolase activity"/>
    <property type="evidence" value="ECO:0007669"/>
    <property type="project" value="UniProtKB-KW"/>
</dbReference>
<sequence>MDEFYGEDGKPDVEYFLECLSVDRFEGEEEDVPGYDEGDFDKFIYGLVEIDVAKHVAPTPAGMPTLKGSFQPFRNQVQAVAAAIYMKTTPFKGMIIADPPGWGGKTLSALMTIAVATKNPKNTNGPCVVVAPTIIWFQWMNQIEKFFGQMPSICINEETNTSPDVDLSKYKIVVTSYAYVVSEVKRRNNFINKMAAYEKDKTRKLPQKPKLILLPDPSEEEPSKPMGEVLVLDDAHVIHSRSGEIFPAIGTFRDQFDFCLMMTRIPMEDSWKHAYPLFKML</sequence>
<dbReference type="Proteomes" id="UP000605986">
    <property type="component" value="Unassembled WGS sequence"/>
</dbReference>
<keyword evidence="6" id="KW-1185">Reference proteome</keyword>
<dbReference type="GO" id="GO:0005524">
    <property type="term" value="F:ATP binding"/>
    <property type="evidence" value="ECO:0007669"/>
    <property type="project" value="UniProtKB-KW"/>
</dbReference>
<accession>A0A8H4K3D7</accession>
<dbReference type="Pfam" id="PF00176">
    <property type="entry name" value="SNF2-rel_dom"/>
    <property type="match status" value="1"/>
</dbReference>
<dbReference type="SMART" id="SM00487">
    <property type="entry name" value="DEXDc"/>
    <property type="match status" value="1"/>
</dbReference>
<dbReference type="InterPro" id="IPR050628">
    <property type="entry name" value="SNF2_RAD54_helicase_TF"/>
</dbReference>
<feature type="domain" description="Helicase ATP-binding" evidence="4">
    <location>
        <begin position="68"/>
        <end position="275"/>
    </location>
</feature>
<dbReference type="PANTHER" id="PTHR45626">
    <property type="entry name" value="TRANSCRIPTION TERMINATION FACTOR 2-RELATED"/>
    <property type="match status" value="1"/>
</dbReference>
<proteinExistence type="predicted"/>
<gene>
    <name evidence="5" type="ORF">F53441_11616</name>
</gene>
<comment type="caution">
    <text evidence="5">The sequence shown here is derived from an EMBL/GenBank/DDBJ whole genome shotgun (WGS) entry which is preliminary data.</text>
</comment>
<dbReference type="OrthoDB" id="5105709at2759"/>
<dbReference type="AlphaFoldDB" id="A0A8H4K3D7"/>
<reference evidence="5" key="1">
    <citation type="submission" date="2020-01" db="EMBL/GenBank/DDBJ databases">
        <title>Identification and distribution of gene clusters putatively required for synthesis of sphingolipid metabolism inhibitors in phylogenetically diverse species of the filamentous fungus Fusarium.</title>
        <authorList>
            <person name="Kim H.-S."/>
            <person name="Busman M."/>
            <person name="Brown D.W."/>
            <person name="Divon H."/>
            <person name="Uhlig S."/>
            <person name="Proctor R.H."/>
        </authorList>
    </citation>
    <scope>NUCLEOTIDE SEQUENCE</scope>
    <source>
        <strain evidence="5">NRRL 53441</strain>
    </source>
</reference>
<dbReference type="GO" id="GO:0008094">
    <property type="term" value="F:ATP-dependent activity, acting on DNA"/>
    <property type="evidence" value="ECO:0007669"/>
    <property type="project" value="TreeGrafter"/>
</dbReference>
<dbReference type="InterPro" id="IPR014001">
    <property type="entry name" value="Helicase_ATP-bd"/>
</dbReference>
<evidence type="ECO:0000313" key="5">
    <source>
        <dbReference type="EMBL" id="KAF4442826.1"/>
    </source>
</evidence>
<name>A0A8H4K3D7_9HYPO</name>